<dbReference type="InterPro" id="IPR002882">
    <property type="entry name" value="CofD"/>
</dbReference>
<protein>
    <submittedName>
        <fullName evidence="2">Protein of hypothetical function UPF0052 and CofD</fullName>
    </submittedName>
</protein>
<sequence>MSELQHRATTLDSAGWRRRGEEGPAVVALGGGHGLSATLRALRHVTHRLTAVVTVADDGGSSGRLRQEFDCLPPRSMVRKSVTRCQAKSG</sequence>
<reference evidence="2" key="1">
    <citation type="submission" date="2013-12" db="EMBL/GenBank/DDBJ databases">
        <title>A Varibaculum cambriense genome reconstructed from a premature infant gut community with otherwise low bacterial novelty that shifts toward anaerobic metabolism during the third week of life.</title>
        <authorList>
            <person name="Brown C.T."/>
            <person name="Sharon I."/>
            <person name="Thomas B.C."/>
            <person name="Castelle C.J."/>
            <person name="Morowitz M.J."/>
            <person name="Banfield J.F."/>
        </authorList>
    </citation>
    <scope>NUCLEOTIDE SEQUENCE</scope>
</reference>
<dbReference type="InterPro" id="IPR010119">
    <property type="entry name" value="Gluconeogen_factor"/>
</dbReference>
<gene>
    <name evidence="2" type="ORF">Q604_UNBC03637G0001</name>
</gene>
<dbReference type="EMBL" id="AZMM01003637">
    <property type="protein sequence ID" value="ETJ42399.1"/>
    <property type="molecule type" value="Genomic_DNA"/>
</dbReference>
<evidence type="ECO:0000256" key="1">
    <source>
        <dbReference type="ARBA" id="ARBA00022490"/>
    </source>
</evidence>
<dbReference type="Gene3D" id="3.40.50.10680">
    <property type="entry name" value="CofD-like domains"/>
    <property type="match status" value="1"/>
</dbReference>
<name>W1YMI0_9ZZZZ</name>
<dbReference type="GO" id="GO:0043743">
    <property type="term" value="F:LPPG:FO 2-phospho-L-lactate transferase activity"/>
    <property type="evidence" value="ECO:0007669"/>
    <property type="project" value="InterPro"/>
</dbReference>
<evidence type="ECO:0000313" key="2">
    <source>
        <dbReference type="EMBL" id="ETJ42399.1"/>
    </source>
</evidence>
<dbReference type="InterPro" id="IPR038136">
    <property type="entry name" value="CofD-like_dom_sf"/>
</dbReference>
<dbReference type="PANTHER" id="PTHR30135">
    <property type="entry name" value="UNCHARACTERIZED PROTEIN YVCK-RELATED"/>
    <property type="match status" value="1"/>
</dbReference>
<accession>W1YMI0</accession>
<dbReference type="AlphaFoldDB" id="W1YMI0"/>
<dbReference type="Pfam" id="PF01933">
    <property type="entry name" value="CofD"/>
    <property type="match status" value="1"/>
</dbReference>
<organism evidence="2">
    <name type="scientific">human gut metagenome</name>
    <dbReference type="NCBI Taxonomy" id="408170"/>
    <lineage>
        <taxon>unclassified sequences</taxon>
        <taxon>metagenomes</taxon>
        <taxon>organismal metagenomes</taxon>
    </lineage>
</organism>
<dbReference type="SUPFAM" id="SSF142338">
    <property type="entry name" value="CofD-like"/>
    <property type="match status" value="1"/>
</dbReference>
<dbReference type="PANTHER" id="PTHR30135:SF3">
    <property type="entry name" value="GLUCONEOGENESIS FACTOR-RELATED"/>
    <property type="match status" value="1"/>
</dbReference>
<proteinExistence type="predicted"/>
<keyword evidence="1" id="KW-0963">Cytoplasm</keyword>
<comment type="caution">
    <text evidence="2">The sequence shown here is derived from an EMBL/GenBank/DDBJ whole genome shotgun (WGS) entry which is preliminary data.</text>
</comment>